<evidence type="ECO:0000313" key="4">
    <source>
        <dbReference type="Proteomes" id="UP000765509"/>
    </source>
</evidence>
<proteinExistence type="predicted"/>
<evidence type="ECO:0000259" key="2">
    <source>
        <dbReference type="PROSITE" id="PS50175"/>
    </source>
</evidence>
<dbReference type="Proteomes" id="UP000765509">
    <property type="component" value="Unassembled WGS sequence"/>
</dbReference>
<evidence type="ECO:0000313" key="3">
    <source>
        <dbReference type="EMBL" id="MBW0521006.1"/>
    </source>
</evidence>
<gene>
    <name evidence="3" type="ORF">O181_060721</name>
</gene>
<organism evidence="3 4">
    <name type="scientific">Austropuccinia psidii MF-1</name>
    <dbReference type="NCBI Taxonomy" id="1389203"/>
    <lineage>
        <taxon>Eukaryota</taxon>
        <taxon>Fungi</taxon>
        <taxon>Dikarya</taxon>
        <taxon>Basidiomycota</taxon>
        <taxon>Pucciniomycotina</taxon>
        <taxon>Pucciniomycetes</taxon>
        <taxon>Pucciniales</taxon>
        <taxon>Sphaerophragmiaceae</taxon>
        <taxon>Austropuccinia</taxon>
    </lineage>
</organism>
<keyword evidence="1" id="KW-0378">Hydrolase</keyword>
<dbReference type="SUPFAM" id="SSF50630">
    <property type="entry name" value="Acid proteases"/>
    <property type="match status" value="1"/>
</dbReference>
<dbReference type="GO" id="GO:0006508">
    <property type="term" value="P:proteolysis"/>
    <property type="evidence" value="ECO:0007669"/>
    <property type="project" value="InterPro"/>
</dbReference>
<dbReference type="InterPro" id="IPR001995">
    <property type="entry name" value="Peptidase_A2_cat"/>
</dbReference>
<name>A0A9Q3HWV7_9BASI</name>
<dbReference type="InterPro" id="IPR018061">
    <property type="entry name" value="Retropepsins"/>
</dbReference>
<accession>A0A9Q3HWV7</accession>
<dbReference type="GO" id="GO:0004190">
    <property type="term" value="F:aspartic-type endopeptidase activity"/>
    <property type="evidence" value="ECO:0007669"/>
    <property type="project" value="InterPro"/>
</dbReference>
<comment type="caution">
    <text evidence="3">The sequence shown here is derived from an EMBL/GenBank/DDBJ whole genome shotgun (WGS) entry which is preliminary data.</text>
</comment>
<evidence type="ECO:0000256" key="1">
    <source>
        <dbReference type="ARBA" id="ARBA00022801"/>
    </source>
</evidence>
<dbReference type="Gene3D" id="2.40.70.10">
    <property type="entry name" value="Acid Proteases"/>
    <property type="match status" value="1"/>
</dbReference>
<reference evidence="3" key="1">
    <citation type="submission" date="2021-03" db="EMBL/GenBank/DDBJ databases">
        <title>Draft genome sequence of rust myrtle Austropuccinia psidii MF-1, a brazilian biotype.</title>
        <authorList>
            <person name="Quecine M.C."/>
            <person name="Pachon D.M.R."/>
            <person name="Bonatelli M.L."/>
            <person name="Correr F.H."/>
            <person name="Franceschini L.M."/>
            <person name="Leite T.F."/>
            <person name="Margarido G.R.A."/>
            <person name="Almeida C.A."/>
            <person name="Ferrarezi J.A."/>
            <person name="Labate C.A."/>
        </authorList>
    </citation>
    <scope>NUCLEOTIDE SEQUENCE</scope>
    <source>
        <strain evidence="3">MF-1</strain>
    </source>
</reference>
<keyword evidence="4" id="KW-1185">Reference proteome</keyword>
<dbReference type="Pfam" id="PF00077">
    <property type="entry name" value="RVP"/>
    <property type="match status" value="1"/>
</dbReference>
<dbReference type="InterPro" id="IPR021109">
    <property type="entry name" value="Peptidase_aspartic_dom_sf"/>
</dbReference>
<protein>
    <recommendedName>
        <fullName evidence="2">Peptidase A2 domain-containing protein</fullName>
    </recommendedName>
</protein>
<dbReference type="CDD" id="cd00303">
    <property type="entry name" value="retropepsin_like"/>
    <property type="match status" value="1"/>
</dbReference>
<dbReference type="OrthoDB" id="5535068at2759"/>
<sequence>MQQKSNLTIEEILRMSPNFVHKLQELSEKEKEKIESLSSMDIQGRPLTFGFKEIPKPNIHYACPLGFMEIFIGNEEYLIKALVNTGAELNIIPEEIAIKASLTTRNITVNLRGIGGHTTSLVALSEFPANILASGEETQIHFFIAKGSFHELLGRHFLAHNNVRLGFSHKQGEILSYQEPYGRRLCMPICKLHALGWQTGPPIGMDLCNMKKLVRNTPGKKFQNAKGDNTIINDLKNKILPNNLKRKLEDSTSEDELPNVFYNPINETEEIFQILVDGNEKINGNSFTTKTKSKKVRFSEHHELSDEEIINEIEKDFQIMEEREKNLKDTYHINFLDRPLNNQEEPYEWKNPEFIQKPPKEEEETESILENEYNYLYLQYITFEDLYGDEAQDILCEDKYLCHLPGPSLSKIPFLELLNKEGSKGNLSNQFWDKTFSMGILPRRGLYFNQIWAQWYLGLNRSTYQTGRLKWVGDGYTFIDEDLWWS</sequence>
<dbReference type="PROSITE" id="PS50175">
    <property type="entry name" value="ASP_PROT_RETROV"/>
    <property type="match status" value="1"/>
</dbReference>
<dbReference type="AlphaFoldDB" id="A0A9Q3HWV7"/>
<feature type="domain" description="Peptidase A2" evidence="2">
    <location>
        <begin position="79"/>
        <end position="116"/>
    </location>
</feature>
<dbReference type="EMBL" id="AVOT02028513">
    <property type="protein sequence ID" value="MBW0521006.1"/>
    <property type="molecule type" value="Genomic_DNA"/>
</dbReference>